<dbReference type="InterPro" id="IPR024535">
    <property type="entry name" value="RHGA/B-epi-like_pectate_lyase"/>
</dbReference>
<reference evidence="3" key="1">
    <citation type="journal article" date="2015" name="Nature">
        <title>Complex archaea that bridge the gap between prokaryotes and eukaryotes.</title>
        <authorList>
            <person name="Spang A."/>
            <person name="Saw J.H."/>
            <person name="Jorgensen S.L."/>
            <person name="Zaremba-Niedzwiedzka K."/>
            <person name="Martijn J."/>
            <person name="Lind A.E."/>
            <person name="van Eijk R."/>
            <person name="Schleper C."/>
            <person name="Guy L."/>
            <person name="Ettema T.J."/>
        </authorList>
    </citation>
    <scope>NUCLEOTIDE SEQUENCE</scope>
</reference>
<evidence type="ECO:0000259" key="2">
    <source>
        <dbReference type="Pfam" id="PF12708"/>
    </source>
</evidence>
<feature type="region of interest" description="Disordered" evidence="1">
    <location>
        <begin position="358"/>
        <end position="385"/>
    </location>
</feature>
<feature type="domain" description="Rhamnogalacturonase A/B/Epimerase-like pectate lyase" evidence="2">
    <location>
        <begin position="42"/>
        <end position="222"/>
    </location>
</feature>
<dbReference type="SUPFAM" id="SSF51126">
    <property type="entry name" value="Pectin lyase-like"/>
    <property type="match status" value="1"/>
</dbReference>
<sequence length="385" mass="39276">DSNAFARYLASGNDKYLQGTSSSVTVASELFVGPASARVPIGGTSAQDAINAAIVGVNGSYGGGVVRLTKGTYSIDGPILLKDNVILAGEGKQTIIKPSADIVVIASGGTVGTHVDNMGIRDLSIDATSITNSIIVSMDFVDNLFIDNIKITDNGQISIYLNNVGNGNVTNITLIDIGVRGFSIAGGNITLANILIDGTATGGQTQVGVDVGTIGNINISNVTIKDLDITFAADIHGILLQVDSVTLNNIVIDSVSTNQAGQTAYGIKSEGDISRLNNIKIKDVDNTGAAAAAFGLHISGDEGIYTNTLVEAGTGTGVHFASPAASNSINSAIVRSNTTKGIVFASGTSDNEINECTARDNGADSGIDNANEDNFSDAGTNNFVG</sequence>
<dbReference type="InterPro" id="IPR011050">
    <property type="entry name" value="Pectin_lyase_fold/virulence"/>
</dbReference>
<evidence type="ECO:0000313" key="3">
    <source>
        <dbReference type="EMBL" id="KKK79389.1"/>
    </source>
</evidence>
<proteinExistence type="predicted"/>
<gene>
    <name evidence="3" type="ORF">LCGC14_2834000</name>
</gene>
<protein>
    <recommendedName>
        <fullName evidence="2">Rhamnogalacturonase A/B/Epimerase-like pectate lyase domain-containing protein</fullName>
    </recommendedName>
</protein>
<dbReference type="InterPro" id="IPR012334">
    <property type="entry name" value="Pectin_lyas_fold"/>
</dbReference>
<dbReference type="Gene3D" id="2.160.20.10">
    <property type="entry name" value="Single-stranded right-handed beta-helix, Pectin lyase-like"/>
    <property type="match status" value="2"/>
</dbReference>
<feature type="non-terminal residue" evidence="3">
    <location>
        <position position="1"/>
    </location>
</feature>
<dbReference type="EMBL" id="LAZR01054053">
    <property type="protein sequence ID" value="KKK79389.1"/>
    <property type="molecule type" value="Genomic_DNA"/>
</dbReference>
<dbReference type="InterPro" id="IPR006626">
    <property type="entry name" value="PbH1"/>
</dbReference>
<dbReference type="Pfam" id="PF12708">
    <property type="entry name" value="Pect-lyase_RHGA_epim"/>
    <property type="match status" value="1"/>
</dbReference>
<comment type="caution">
    <text evidence="3">The sequence shown here is derived from an EMBL/GenBank/DDBJ whole genome shotgun (WGS) entry which is preliminary data.</text>
</comment>
<accession>A0A0F9ALQ2</accession>
<evidence type="ECO:0000256" key="1">
    <source>
        <dbReference type="SAM" id="MobiDB-lite"/>
    </source>
</evidence>
<organism evidence="3">
    <name type="scientific">marine sediment metagenome</name>
    <dbReference type="NCBI Taxonomy" id="412755"/>
    <lineage>
        <taxon>unclassified sequences</taxon>
        <taxon>metagenomes</taxon>
        <taxon>ecological metagenomes</taxon>
    </lineage>
</organism>
<dbReference type="AlphaFoldDB" id="A0A0F9ALQ2"/>
<name>A0A0F9ALQ2_9ZZZZ</name>
<dbReference type="SMART" id="SM00710">
    <property type="entry name" value="PbH1"/>
    <property type="match status" value="6"/>
</dbReference>